<sequence>MVKIQSDKIFHKQIVNNLKNNHDYTKKKKIFDVKRSSSNNPKVRTYKYFLEGGVIKLYIVENGIKKDCIKTIPLKDASPAILAQVENLTPLDMLMITEMQQNENKSKEDSIYATKSYLRKLK</sequence>
<evidence type="ECO:0000313" key="1">
    <source>
        <dbReference type="EMBL" id="MCY6959917.1"/>
    </source>
</evidence>
<organism evidence="1 2">
    <name type="scientific">Clostridium brassicae</name>
    <dbReference type="NCBI Taxonomy" id="2999072"/>
    <lineage>
        <taxon>Bacteria</taxon>
        <taxon>Bacillati</taxon>
        <taxon>Bacillota</taxon>
        <taxon>Clostridia</taxon>
        <taxon>Eubacteriales</taxon>
        <taxon>Clostridiaceae</taxon>
        <taxon>Clostridium</taxon>
    </lineage>
</organism>
<gene>
    <name evidence="1" type="ORF">OW729_14945</name>
</gene>
<name>A0ABT4DCA3_9CLOT</name>
<evidence type="ECO:0000313" key="2">
    <source>
        <dbReference type="Proteomes" id="UP001144612"/>
    </source>
</evidence>
<protein>
    <submittedName>
        <fullName evidence="1">Uncharacterized protein</fullName>
    </submittedName>
</protein>
<accession>A0ABT4DCA3</accession>
<reference evidence="1" key="1">
    <citation type="submission" date="2022-12" db="EMBL/GenBank/DDBJ databases">
        <title>Clostridium sp. nov., isolated from industrial wastewater.</title>
        <authorList>
            <person name="Jiayan W."/>
        </authorList>
    </citation>
    <scope>NUCLEOTIDE SEQUENCE</scope>
    <source>
        <strain evidence="1">ZC22-4</strain>
    </source>
</reference>
<proteinExistence type="predicted"/>
<dbReference type="Proteomes" id="UP001144612">
    <property type="component" value="Unassembled WGS sequence"/>
</dbReference>
<comment type="caution">
    <text evidence="1">The sequence shown here is derived from an EMBL/GenBank/DDBJ whole genome shotgun (WGS) entry which is preliminary data.</text>
</comment>
<dbReference type="RefSeq" id="WP_268062353.1">
    <property type="nucleotide sequence ID" value="NZ_JAPQFJ010000017.1"/>
</dbReference>
<keyword evidence="2" id="KW-1185">Reference proteome</keyword>
<dbReference type="EMBL" id="JAPQFJ010000017">
    <property type="protein sequence ID" value="MCY6959917.1"/>
    <property type="molecule type" value="Genomic_DNA"/>
</dbReference>